<name>A0AAW0KTH1_QUESU</name>
<comment type="caution">
    <text evidence="1">The sequence shown here is derived from an EMBL/GenBank/DDBJ whole genome shotgun (WGS) entry which is preliminary data.</text>
</comment>
<organism evidence="1 2">
    <name type="scientific">Quercus suber</name>
    <name type="common">Cork oak</name>
    <dbReference type="NCBI Taxonomy" id="58331"/>
    <lineage>
        <taxon>Eukaryota</taxon>
        <taxon>Viridiplantae</taxon>
        <taxon>Streptophyta</taxon>
        <taxon>Embryophyta</taxon>
        <taxon>Tracheophyta</taxon>
        <taxon>Spermatophyta</taxon>
        <taxon>Magnoliopsida</taxon>
        <taxon>eudicotyledons</taxon>
        <taxon>Gunneridae</taxon>
        <taxon>Pentapetalae</taxon>
        <taxon>rosids</taxon>
        <taxon>fabids</taxon>
        <taxon>Fagales</taxon>
        <taxon>Fagaceae</taxon>
        <taxon>Quercus</taxon>
    </lineage>
</organism>
<keyword evidence="2" id="KW-1185">Reference proteome</keyword>
<evidence type="ECO:0000313" key="1">
    <source>
        <dbReference type="EMBL" id="KAK7842529.1"/>
    </source>
</evidence>
<dbReference type="Proteomes" id="UP000237347">
    <property type="component" value="Unassembled WGS sequence"/>
</dbReference>
<dbReference type="AlphaFoldDB" id="A0AAW0KTH1"/>
<sequence length="78" mass="8766">MMKKMLGGVFLTSHCCRDPSRGLKGIGYQDAYKLLEDNKKDKKLLTVASEHSKNKAHGLREVLEKKIHEVEEGKKLGA</sequence>
<protein>
    <submittedName>
        <fullName evidence="1">Uncharacterized protein</fullName>
    </submittedName>
</protein>
<gene>
    <name evidence="1" type="ORF">CFP56_013652</name>
</gene>
<accession>A0AAW0KTH1</accession>
<reference evidence="1 2" key="1">
    <citation type="journal article" date="2018" name="Sci. Data">
        <title>The draft genome sequence of cork oak.</title>
        <authorList>
            <person name="Ramos A.M."/>
            <person name="Usie A."/>
            <person name="Barbosa P."/>
            <person name="Barros P.M."/>
            <person name="Capote T."/>
            <person name="Chaves I."/>
            <person name="Simoes F."/>
            <person name="Abreu I."/>
            <person name="Carrasquinho I."/>
            <person name="Faro C."/>
            <person name="Guimaraes J.B."/>
            <person name="Mendonca D."/>
            <person name="Nobrega F."/>
            <person name="Rodrigues L."/>
            <person name="Saibo N.J.M."/>
            <person name="Varela M.C."/>
            <person name="Egas C."/>
            <person name="Matos J."/>
            <person name="Miguel C.M."/>
            <person name="Oliveira M.M."/>
            <person name="Ricardo C.P."/>
            <person name="Goncalves S."/>
        </authorList>
    </citation>
    <scope>NUCLEOTIDE SEQUENCE [LARGE SCALE GENOMIC DNA]</scope>
    <source>
        <strain evidence="2">cv. HL8</strain>
    </source>
</reference>
<evidence type="ECO:0000313" key="2">
    <source>
        <dbReference type="Proteomes" id="UP000237347"/>
    </source>
</evidence>
<proteinExistence type="predicted"/>
<dbReference type="EMBL" id="PKMF04000219">
    <property type="protein sequence ID" value="KAK7842529.1"/>
    <property type="molecule type" value="Genomic_DNA"/>
</dbReference>